<evidence type="ECO:0000256" key="10">
    <source>
        <dbReference type="ARBA" id="ARBA00022777"/>
    </source>
</evidence>
<reference evidence="18" key="1">
    <citation type="journal article" date="2019" name="Int. J. Syst. Evol. Microbiol.">
        <title>The Global Catalogue of Microorganisms (GCM) 10K type strain sequencing project: providing services to taxonomists for standard genome sequencing and annotation.</title>
        <authorList>
            <consortium name="The Broad Institute Genomics Platform"/>
            <consortium name="The Broad Institute Genome Sequencing Center for Infectious Disease"/>
            <person name="Wu L."/>
            <person name="Ma J."/>
        </authorList>
    </citation>
    <scope>NUCLEOTIDE SEQUENCE [LARGE SCALE GENOMIC DNA]</scope>
    <source>
        <strain evidence="18">KCTC 12848</strain>
    </source>
</reference>
<dbReference type="HAMAP" id="MF_01274">
    <property type="entry name" value="Pantothen_kinase_3"/>
    <property type="match status" value="1"/>
</dbReference>
<dbReference type="Pfam" id="PF03309">
    <property type="entry name" value="Pan_kinase"/>
    <property type="match status" value="1"/>
</dbReference>
<comment type="catalytic activity">
    <reaction evidence="1 16">
        <text>(R)-pantothenate + ATP = (R)-4'-phosphopantothenate + ADP + H(+)</text>
        <dbReference type="Rhea" id="RHEA:16373"/>
        <dbReference type="ChEBI" id="CHEBI:10986"/>
        <dbReference type="ChEBI" id="CHEBI:15378"/>
        <dbReference type="ChEBI" id="CHEBI:29032"/>
        <dbReference type="ChEBI" id="CHEBI:30616"/>
        <dbReference type="ChEBI" id="CHEBI:456216"/>
        <dbReference type="EC" id="2.7.1.33"/>
    </reaction>
</comment>
<name>A0ABW5E624_9GAMM</name>
<accession>A0ABW5E624</accession>
<feature type="binding site" evidence="16">
    <location>
        <begin position="7"/>
        <end position="14"/>
    </location>
    <ligand>
        <name>ATP</name>
        <dbReference type="ChEBI" id="CHEBI:30616"/>
    </ligand>
</feature>
<feature type="binding site" evidence="16">
    <location>
        <position position="125"/>
    </location>
    <ligand>
        <name>ATP</name>
        <dbReference type="ChEBI" id="CHEBI:30616"/>
    </ligand>
</feature>
<keyword evidence="11 16" id="KW-0067">ATP-binding</keyword>
<sequence length="246" mass="25927">MSILELDIGNTRTKWRLLESAGAALRGGTDTAELRSGRLPEALVALRPQRVRAANVAGAAAAAALADWMRGLPGLSLELAQVESPCAGVTCAYRDTRRLGVDRWLALLAAHHRNPVPALVVDCGSAVTIDLLDAGGRHLGGYILPGLAPMRRALDRDTDAVKAAELLNPGMSLAPGRDTDAAVNRGLPLMVLGAIDRASRELVRDGGPEPELWLTGGDGLFFSSLCDRSHQLIPELVLDGLALSNP</sequence>
<dbReference type="Proteomes" id="UP001597425">
    <property type="component" value="Unassembled WGS sequence"/>
</dbReference>
<keyword evidence="7 16" id="KW-0963">Cytoplasm</keyword>
<feature type="binding site" evidence="16">
    <location>
        <begin position="100"/>
        <end position="103"/>
    </location>
    <ligand>
        <name>substrate</name>
    </ligand>
</feature>
<evidence type="ECO:0000256" key="13">
    <source>
        <dbReference type="ARBA" id="ARBA00022993"/>
    </source>
</evidence>
<dbReference type="GO" id="GO:0004594">
    <property type="term" value="F:pantothenate kinase activity"/>
    <property type="evidence" value="ECO:0007669"/>
    <property type="project" value="UniProtKB-EC"/>
</dbReference>
<keyword evidence="16" id="KW-0479">Metal-binding</keyword>
<comment type="function">
    <text evidence="16">Catalyzes the phosphorylation of pantothenate (Pan), the first step in CoA biosynthesis.</text>
</comment>
<evidence type="ECO:0000256" key="1">
    <source>
        <dbReference type="ARBA" id="ARBA00001206"/>
    </source>
</evidence>
<dbReference type="Gene3D" id="3.30.420.40">
    <property type="match status" value="2"/>
</dbReference>
<evidence type="ECO:0000256" key="6">
    <source>
        <dbReference type="ARBA" id="ARBA00012102"/>
    </source>
</evidence>
<evidence type="ECO:0000256" key="7">
    <source>
        <dbReference type="ARBA" id="ARBA00022490"/>
    </source>
</evidence>
<feature type="binding site" evidence="16">
    <location>
        <position position="93"/>
    </location>
    <ligand>
        <name>substrate</name>
    </ligand>
</feature>
<evidence type="ECO:0000256" key="15">
    <source>
        <dbReference type="ARBA" id="ARBA00040883"/>
    </source>
</evidence>
<feature type="active site" description="Proton acceptor" evidence="16">
    <location>
        <position position="102"/>
    </location>
</feature>
<comment type="subunit">
    <text evidence="5 16">Homodimer.</text>
</comment>
<evidence type="ECO:0000256" key="3">
    <source>
        <dbReference type="ARBA" id="ARBA00004496"/>
    </source>
</evidence>
<dbReference type="EC" id="2.7.1.33" evidence="6 16"/>
<proteinExistence type="inferred from homology"/>
<gene>
    <name evidence="16" type="primary">coaX</name>
    <name evidence="17" type="ORF">ACFSKX_00520</name>
</gene>
<evidence type="ECO:0000256" key="5">
    <source>
        <dbReference type="ARBA" id="ARBA00011738"/>
    </source>
</evidence>
<comment type="similarity">
    <text evidence="14 16">Belongs to the type III pantothenate kinase family.</text>
</comment>
<dbReference type="RefSeq" id="WP_265723608.1">
    <property type="nucleotide sequence ID" value="NZ_JAPIVK010000061.1"/>
</dbReference>
<dbReference type="PANTHER" id="PTHR34265:SF1">
    <property type="entry name" value="TYPE III PANTOTHENATE KINASE"/>
    <property type="match status" value="1"/>
</dbReference>
<comment type="cofactor">
    <cofactor evidence="16">
        <name>NH4(+)</name>
        <dbReference type="ChEBI" id="CHEBI:28938"/>
    </cofactor>
    <cofactor evidence="16">
        <name>K(+)</name>
        <dbReference type="ChEBI" id="CHEBI:29103"/>
    </cofactor>
    <text evidence="16">A monovalent cation. Ammonium or potassium.</text>
</comment>
<comment type="subcellular location">
    <subcellularLocation>
        <location evidence="3 16">Cytoplasm</location>
    </subcellularLocation>
</comment>
<comment type="cofactor">
    <cofactor evidence="2">
        <name>K(+)</name>
        <dbReference type="ChEBI" id="CHEBI:29103"/>
    </cofactor>
</comment>
<dbReference type="EMBL" id="JBHUJD010000001">
    <property type="protein sequence ID" value="MFD2308891.1"/>
    <property type="molecule type" value="Genomic_DNA"/>
</dbReference>
<evidence type="ECO:0000256" key="4">
    <source>
        <dbReference type="ARBA" id="ARBA00005225"/>
    </source>
</evidence>
<protein>
    <recommendedName>
        <fullName evidence="15 16">Type III pantothenate kinase</fullName>
        <ecNumber evidence="6 16">2.7.1.33</ecNumber>
    </recommendedName>
    <alternativeName>
        <fullName evidence="16">PanK-III</fullName>
    </alternativeName>
    <alternativeName>
        <fullName evidence="16">Pantothenic acid kinase</fullName>
    </alternativeName>
</protein>
<evidence type="ECO:0000256" key="16">
    <source>
        <dbReference type="HAMAP-Rule" id="MF_01274"/>
    </source>
</evidence>
<evidence type="ECO:0000256" key="12">
    <source>
        <dbReference type="ARBA" id="ARBA00022958"/>
    </source>
</evidence>
<keyword evidence="9 16" id="KW-0547">Nucleotide-binding</keyword>
<keyword evidence="10 16" id="KW-0418">Kinase</keyword>
<evidence type="ECO:0000256" key="14">
    <source>
        <dbReference type="ARBA" id="ARBA00038036"/>
    </source>
</evidence>
<comment type="caution">
    <text evidence="17">The sequence shown here is derived from an EMBL/GenBank/DDBJ whole genome shotgun (WGS) entry which is preliminary data.</text>
</comment>
<evidence type="ECO:0000313" key="18">
    <source>
        <dbReference type="Proteomes" id="UP001597425"/>
    </source>
</evidence>
<evidence type="ECO:0000256" key="11">
    <source>
        <dbReference type="ARBA" id="ARBA00022840"/>
    </source>
</evidence>
<dbReference type="PANTHER" id="PTHR34265">
    <property type="entry name" value="TYPE III PANTOTHENATE KINASE"/>
    <property type="match status" value="1"/>
</dbReference>
<dbReference type="CDD" id="cd24015">
    <property type="entry name" value="ASKHA_NBD_PanK-III"/>
    <property type="match status" value="1"/>
</dbReference>
<evidence type="ECO:0000256" key="9">
    <source>
        <dbReference type="ARBA" id="ARBA00022741"/>
    </source>
</evidence>
<evidence type="ECO:0000256" key="8">
    <source>
        <dbReference type="ARBA" id="ARBA00022679"/>
    </source>
</evidence>
<comment type="pathway">
    <text evidence="4 16">Cofactor biosynthesis; coenzyme A biosynthesis; CoA from (R)-pantothenate: step 1/5.</text>
</comment>
<keyword evidence="18" id="KW-1185">Reference proteome</keyword>
<keyword evidence="12 16" id="KW-0630">Potassium</keyword>
<keyword evidence="13 16" id="KW-0173">Coenzyme A biosynthesis</keyword>
<evidence type="ECO:0000313" key="17">
    <source>
        <dbReference type="EMBL" id="MFD2308891.1"/>
    </source>
</evidence>
<dbReference type="InterPro" id="IPR043129">
    <property type="entry name" value="ATPase_NBD"/>
</dbReference>
<feature type="binding site" evidence="16">
    <location>
        <position position="179"/>
    </location>
    <ligand>
        <name>substrate</name>
    </ligand>
</feature>
<dbReference type="NCBIfam" id="TIGR00671">
    <property type="entry name" value="baf"/>
    <property type="match status" value="1"/>
</dbReference>
<feature type="binding site" evidence="16">
    <location>
        <position position="122"/>
    </location>
    <ligand>
        <name>K(+)</name>
        <dbReference type="ChEBI" id="CHEBI:29103"/>
    </ligand>
</feature>
<dbReference type="InterPro" id="IPR004619">
    <property type="entry name" value="Type_III_PanK"/>
</dbReference>
<evidence type="ECO:0000256" key="2">
    <source>
        <dbReference type="ARBA" id="ARBA00001958"/>
    </source>
</evidence>
<dbReference type="SUPFAM" id="SSF53067">
    <property type="entry name" value="Actin-like ATPase domain"/>
    <property type="match status" value="2"/>
</dbReference>
<keyword evidence="8 16" id="KW-0808">Transferase</keyword>
<organism evidence="17 18">
    <name type="scientific">Microbulbifer halophilus</name>
    <dbReference type="NCBI Taxonomy" id="453963"/>
    <lineage>
        <taxon>Bacteria</taxon>
        <taxon>Pseudomonadati</taxon>
        <taxon>Pseudomonadota</taxon>
        <taxon>Gammaproteobacteria</taxon>
        <taxon>Cellvibrionales</taxon>
        <taxon>Microbulbiferaceae</taxon>
        <taxon>Microbulbifer</taxon>
    </lineage>
</organism>